<gene>
    <name evidence="2" type="ORF">CKF48_09225</name>
</gene>
<evidence type="ECO:0000259" key="1">
    <source>
        <dbReference type="Pfam" id="PF13490"/>
    </source>
</evidence>
<dbReference type="AlphaFoldDB" id="A0A248TH08"/>
<dbReference type="RefSeq" id="WP_095371071.1">
    <property type="nucleotide sequence ID" value="NZ_CANMJM010000032.1"/>
</dbReference>
<evidence type="ECO:0000313" key="3">
    <source>
        <dbReference type="Proteomes" id="UP000215137"/>
    </source>
</evidence>
<dbReference type="Proteomes" id="UP000215137">
    <property type="component" value="Chromosome"/>
</dbReference>
<evidence type="ECO:0000313" key="2">
    <source>
        <dbReference type="EMBL" id="ASV67497.1"/>
    </source>
</evidence>
<feature type="domain" description="Putative zinc-finger" evidence="1">
    <location>
        <begin position="3"/>
        <end position="38"/>
    </location>
</feature>
<dbReference type="OrthoDB" id="9782842at2"/>
<sequence length="209" mass="23685">MKCNEEIIEYMHEYLDEEITDEHKQLLKTHIEQCEECRMHFHELKRAIAFVQSTSHFQAPAGFTENVMARLPKEKKKVGAQRWLRKHPMLAAASLFLILMSGSVLSAWNQESALSVSKQSNLVIENDTVIVPEGEVVKGDVVVKNGNLQINGEVEGDATVINGEQYLASAGNVTGEIKEVDQLFEWLWYHIKNTSKSLISTVTQEDEKE</sequence>
<accession>A0A248TH08</accession>
<keyword evidence="3" id="KW-1185">Reference proteome</keyword>
<dbReference type="EMBL" id="CP022983">
    <property type="protein sequence ID" value="ASV67497.1"/>
    <property type="molecule type" value="Genomic_DNA"/>
</dbReference>
<dbReference type="KEGG" id="bko:CKF48_09225"/>
<dbReference type="InterPro" id="IPR027383">
    <property type="entry name" value="Znf_put"/>
</dbReference>
<name>A0A248TH08_9BACI</name>
<proteinExistence type="predicted"/>
<dbReference type="Pfam" id="PF13490">
    <property type="entry name" value="zf-HC2"/>
    <property type="match status" value="1"/>
</dbReference>
<protein>
    <submittedName>
        <fullName evidence="2">Anti-sigma factor</fullName>
    </submittedName>
</protein>
<reference evidence="2 3" key="1">
    <citation type="submission" date="2017-08" db="EMBL/GenBank/DDBJ databases">
        <title>Complete Genome Sequence of Bacillus kochii Oregon-R-modENCODE STRAIN BDGP4, isolated from Drosophila melanogaster gut.</title>
        <authorList>
            <person name="Wan K.H."/>
            <person name="Yu C."/>
            <person name="Park S."/>
            <person name="Hammonds A.S."/>
            <person name="Booth B.W."/>
            <person name="Celniker S.E."/>
        </authorList>
    </citation>
    <scope>NUCLEOTIDE SEQUENCE [LARGE SCALE GENOMIC DNA]</scope>
    <source>
        <strain evidence="2 3">BDGP4</strain>
    </source>
</reference>
<organism evidence="2 3">
    <name type="scientific">Cytobacillus kochii</name>
    <dbReference type="NCBI Taxonomy" id="859143"/>
    <lineage>
        <taxon>Bacteria</taxon>
        <taxon>Bacillati</taxon>
        <taxon>Bacillota</taxon>
        <taxon>Bacilli</taxon>
        <taxon>Bacillales</taxon>
        <taxon>Bacillaceae</taxon>
        <taxon>Cytobacillus</taxon>
    </lineage>
</organism>
<dbReference type="GeneID" id="97214051"/>